<gene>
    <name evidence="4" type="ORF">DGAL_LOCUS17561</name>
</gene>
<dbReference type="OrthoDB" id="391137at2759"/>
<comment type="caution">
    <text evidence="4">The sequence shown here is derived from an EMBL/GenBank/DDBJ whole genome shotgun (WGS) entry which is preliminary data.</text>
</comment>
<sequence length="295" mass="32213">MSKGPRPDNFVVYHPLQRHMSAQHSSPRIKFSGASRRARTSALRIVDVTTNNVLTGEEVPPSAVVTPPTSPEIVASSAVSAPVVMAADEVEAPSKVTAPFFSETEDIVSTPSNNTSVPLIEKIKAEEKTVPTVVASPTPSVPAAVSAPVGATPIIAVPVTQENGQVPSSRDPPINNITMTEFLPINFPANMKSIQPYLEMATDYASVDPCISRLYALEQGFILKRKEENLPFLLDLMQILGKNKLELQSKIETTDIPIARAYLQGVIQKLLNWAESAPPLVSFTEYYYEYFCDRM</sequence>
<evidence type="ECO:0000259" key="3">
    <source>
        <dbReference type="Pfam" id="PF04652"/>
    </source>
</evidence>
<dbReference type="InterPro" id="IPR044538">
    <property type="entry name" value="Vta1-like"/>
</dbReference>
<dbReference type="InterPro" id="IPR023175">
    <property type="entry name" value="Vta1/CALS_N_sf"/>
</dbReference>
<reference evidence="4" key="1">
    <citation type="submission" date="2021-11" db="EMBL/GenBank/DDBJ databases">
        <authorList>
            <person name="Schell T."/>
        </authorList>
    </citation>
    <scope>NUCLEOTIDE SEQUENCE</scope>
    <source>
        <strain evidence="4">M5</strain>
    </source>
</reference>
<protein>
    <recommendedName>
        <fullName evidence="3">Vta1/callose synthase N-terminal domain-containing protein</fullName>
    </recommendedName>
</protein>
<comment type="subcellular location">
    <subcellularLocation>
        <location evidence="1">Endomembrane system</location>
    </subcellularLocation>
</comment>
<organism evidence="4 5">
    <name type="scientific">Daphnia galeata</name>
    <dbReference type="NCBI Taxonomy" id="27404"/>
    <lineage>
        <taxon>Eukaryota</taxon>
        <taxon>Metazoa</taxon>
        <taxon>Ecdysozoa</taxon>
        <taxon>Arthropoda</taxon>
        <taxon>Crustacea</taxon>
        <taxon>Branchiopoda</taxon>
        <taxon>Diplostraca</taxon>
        <taxon>Cladocera</taxon>
        <taxon>Anomopoda</taxon>
        <taxon>Daphniidae</taxon>
        <taxon>Daphnia</taxon>
    </lineage>
</organism>
<dbReference type="GO" id="GO:0005771">
    <property type="term" value="C:multivesicular body"/>
    <property type="evidence" value="ECO:0007669"/>
    <property type="project" value="TreeGrafter"/>
</dbReference>
<proteinExistence type="predicted"/>
<evidence type="ECO:0000313" key="4">
    <source>
        <dbReference type="EMBL" id="CAH0113661.1"/>
    </source>
</evidence>
<name>A0A8J2SDP0_9CRUS</name>
<evidence type="ECO:0000256" key="2">
    <source>
        <dbReference type="ARBA" id="ARBA00023136"/>
    </source>
</evidence>
<dbReference type="Proteomes" id="UP000789390">
    <property type="component" value="Unassembled WGS sequence"/>
</dbReference>
<keyword evidence="2" id="KW-0472">Membrane</keyword>
<dbReference type="InterPro" id="IPR039431">
    <property type="entry name" value="Vta1/CALS_N"/>
</dbReference>
<feature type="domain" description="Vta1/callose synthase N-terminal" evidence="3">
    <location>
        <begin position="193"/>
        <end position="276"/>
    </location>
</feature>
<keyword evidence="5" id="KW-1185">Reference proteome</keyword>
<dbReference type="GO" id="GO:0032511">
    <property type="term" value="P:late endosome to vacuole transport via multivesicular body sorting pathway"/>
    <property type="evidence" value="ECO:0007669"/>
    <property type="project" value="InterPro"/>
</dbReference>
<evidence type="ECO:0000313" key="5">
    <source>
        <dbReference type="Proteomes" id="UP000789390"/>
    </source>
</evidence>
<dbReference type="EMBL" id="CAKKLH010000343">
    <property type="protein sequence ID" value="CAH0113661.1"/>
    <property type="molecule type" value="Genomic_DNA"/>
</dbReference>
<dbReference type="AlphaFoldDB" id="A0A8J2SDP0"/>
<dbReference type="PANTHER" id="PTHR46009">
    <property type="entry name" value="VACUOLAR PROTEIN SORTING-ASSOCIATED PROTEIN VTA1 HOMOLOG"/>
    <property type="match status" value="1"/>
</dbReference>
<dbReference type="PANTHER" id="PTHR46009:SF1">
    <property type="entry name" value="VACUOLAR PROTEIN SORTING-ASSOCIATED PROTEIN VTA1 HOMOLOG"/>
    <property type="match status" value="1"/>
</dbReference>
<dbReference type="Gene3D" id="1.25.40.270">
    <property type="entry name" value="Vacuolar protein sorting-associated protein vta1"/>
    <property type="match status" value="1"/>
</dbReference>
<evidence type="ECO:0000256" key="1">
    <source>
        <dbReference type="ARBA" id="ARBA00004308"/>
    </source>
</evidence>
<accession>A0A8J2SDP0</accession>
<dbReference type="Pfam" id="PF04652">
    <property type="entry name" value="Vta1"/>
    <property type="match status" value="1"/>
</dbReference>